<evidence type="ECO:0000256" key="1">
    <source>
        <dbReference type="ARBA" id="ARBA00006596"/>
    </source>
</evidence>
<reference evidence="4 5" key="1">
    <citation type="journal article" date="2020" name="Genome Biol. Evol.">
        <title>Comparative genomics of strictly vertically transmitted, feminizing microsporidia endosymbionts of amphipod crustaceans.</title>
        <authorList>
            <person name="Cormier A."/>
            <person name="Chebbi M.A."/>
            <person name="Giraud I."/>
            <person name="Wattier R."/>
            <person name="Teixeira M."/>
            <person name="Gilbert C."/>
            <person name="Rigaud T."/>
            <person name="Cordaux R."/>
        </authorList>
    </citation>
    <scope>NUCLEOTIDE SEQUENCE [LARGE SCALE GENOMIC DNA]</scope>
    <source>
        <strain evidence="4 5">Ou3-Ou53</strain>
    </source>
</reference>
<dbReference type="Proteomes" id="UP000740883">
    <property type="component" value="Unassembled WGS sequence"/>
</dbReference>
<protein>
    <submittedName>
        <fullName evidence="4">Cytosolic Fe-S cluster assembly factor NAR1</fullName>
    </submittedName>
</protein>
<dbReference type="InterPro" id="IPR050340">
    <property type="entry name" value="Cytosolic_Fe-S_CAF"/>
</dbReference>
<keyword evidence="2" id="KW-0004">4Fe-4S</keyword>
<sequence length="405" mass="47213">MRNIFSEKNQNKSCVKEDGGEFKFHLNDCLACSGCITDSEDIIGESKIDEIYNIKENVSFLISPQSKFSVYNYINLGEYSFEEFEDYLAFFLKEKYKVDKIFDTSHATKIIGEALILEENKVISDCPGTVMYIERQAPHLVDKLSKILTAQQLLSNSIAKTIVISVVPCYDKKLEASEKDTNLNYVLTTYEFMNLLLKLNFKIQKTPYKCANNEKFQMNIGMNTGGYLEYVLFEKYSENGIKDIKKKYTDLKTISTIHIRNNSKGKHIEKEKWTDLNNIKIDNIKKGVKYIYRRKSSGYFIYEFLVNGVKEVYIRINGVENLINFMKETKSKEFTYKLVEIYICNFGCLNGPGQLNFEDITNNIEMFRTYGNINTIETSFKTIENLKLRSFVKKEMKQVKFDVQW</sequence>
<dbReference type="Pfam" id="PF02906">
    <property type="entry name" value="Fe_hyd_lg_C"/>
    <property type="match status" value="1"/>
</dbReference>
<dbReference type="EMBL" id="SBJO01000635">
    <property type="protein sequence ID" value="KAF9758280.1"/>
    <property type="molecule type" value="Genomic_DNA"/>
</dbReference>
<dbReference type="InterPro" id="IPR004108">
    <property type="entry name" value="Fe_hydrogenase_lsu_C"/>
</dbReference>
<evidence type="ECO:0000259" key="3">
    <source>
        <dbReference type="Pfam" id="PF02906"/>
    </source>
</evidence>
<dbReference type="Gene3D" id="3.40.50.1780">
    <property type="match status" value="1"/>
</dbReference>
<dbReference type="SUPFAM" id="SSF53920">
    <property type="entry name" value="Fe-only hydrogenase"/>
    <property type="match status" value="1"/>
</dbReference>
<dbReference type="GO" id="GO:0051539">
    <property type="term" value="F:4 iron, 4 sulfur cluster binding"/>
    <property type="evidence" value="ECO:0007669"/>
    <property type="project" value="UniProtKB-KW"/>
</dbReference>
<comment type="similarity">
    <text evidence="1">Belongs to the NARF family.</text>
</comment>
<evidence type="ECO:0000256" key="2">
    <source>
        <dbReference type="ARBA" id="ARBA00022485"/>
    </source>
</evidence>
<dbReference type="Gene3D" id="3.40.950.10">
    <property type="entry name" value="Fe-only Hydrogenase (Larger Subunit), Chain L, domain 3"/>
    <property type="match status" value="1"/>
</dbReference>
<accession>A0A9P6GVZ1</accession>
<dbReference type="OrthoDB" id="10253113at2759"/>
<organism evidence="4 5">
    <name type="scientific">Nosema granulosis</name>
    <dbReference type="NCBI Taxonomy" id="83296"/>
    <lineage>
        <taxon>Eukaryota</taxon>
        <taxon>Fungi</taxon>
        <taxon>Fungi incertae sedis</taxon>
        <taxon>Microsporidia</taxon>
        <taxon>Nosematidae</taxon>
        <taxon>Nosema</taxon>
    </lineage>
</organism>
<evidence type="ECO:0000313" key="5">
    <source>
        <dbReference type="Proteomes" id="UP000740883"/>
    </source>
</evidence>
<keyword evidence="2" id="KW-0408">Iron</keyword>
<name>A0A9P6GVZ1_9MICR</name>
<dbReference type="PANTHER" id="PTHR11615">
    <property type="entry name" value="NITRATE, FORMATE, IRON DEHYDROGENASE"/>
    <property type="match status" value="1"/>
</dbReference>
<keyword evidence="5" id="KW-1185">Reference proteome</keyword>
<dbReference type="AlphaFoldDB" id="A0A9P6GVZ1"/>
<dbReference type="InterPro" id="IPR009016">
    <property type="entry name" value="Fe_hydrogenase"/>
</dbReference>
<keyword evidence="2" id="KW-0479">Metal-binding</keyword>
<keyword evidence="2" id="KW-0411">Iron-sulfur</keyword>
<evidence type="ECO:0000313" key="4">
    <source>
        <dbReference type="EMBL" id="KAF9758280.1"/>
    </source>
</evidence>
<gene>
    <name evidence="4" type="primary">NAR1</name>
    <name evidence="4" type="ORF">NGRA_3169</name>
</gene>
<comment type="caution">
    <text evidence="4">The sequence shown here is derived from an EMBL/GenBank/DDBJ whole genome shotgun (WGS) entry which is preliminary data.</text>
</comment>
<feature type="domain" description="Iron hydrogenase large subunit C-terminal" evidence="3">
    <location>
        <begin position="58"/>
        <end position="352"/>
    </location>
</feature>
<proteinExistence type="inferred from homology"/>